<dbReference type="EMBL" id="JANBOH010000004">
    <property type="protein sequence ID" value="KAJ1648497.1"/>
    <property type="molecule type" value="Genomic_DNA"/>
</dbReference>
<keyword evidence="9" id="KW-1185">Reference proteome</keyword>
<dbReference type="GO" id="GO:0000398">
    <property type="term" value="P:mRNA splicing, via spliceosome"/>
    <property type="evidence" value="ECO:0007669"/>
    <property type="project" value="InterPro"/>
</dbReference>
<organism evidence="8 9">
    <name type="scientific">Coemansia asiatica</name>
    <dbReference type="NCBI Taxonomy" id="1052880"/>
    <lineage>
        <taxon>Eukaryota</taxon>
        <taxon>Fungi</taxon>
        <taxon>Fungi incertae sedis</taxon>
        <taxon>Zoopagomycota</taxon>
        <taxon>Kickxellomycotina</taxon>
        <taxon>Kickxellomycetes</taxon>
        <taxon>Kickxellales</taxon>
        <taxon>Kickxellaceae</taxon>
        <taxon>Coemansia</taxon>
    </lineage>
</organism>
<feature type="coiled-coil region" evidence="5">
    <location>
        <begin position="394"/>
        <end position="430"/>
    </location>
</feature>
<evidence type="ECO:0000313" key="8">
    <source>
        <dbReference type="EMBL" id="KAJ1648497.1"/>
    </source>
</evidence>
<keyword evidence="3" id="KW-0508">mRNA splicing</keyword>
<dbReference type="GO" id="GO:0046540">
    <property type="term" value="C:U4/U6 x U5 tri-snRNP complex"/>
    <property type="evidence" value="ECO:0007669"/>
    <property type="project" value="InterPro"/>
</dbReference>
<reference evidence="8" key="1">
    <citation type="submission" date="2022-07" db="EMBL/GenBank/DDBJ databases">
        <title>Phylogenomic reconstructions and comparative analyses of Kickxellomycotina fungi.</title>
        <authorList>
            <person name="Reynolds N.K."/>
            <person name="Stajich J.E."/>
            <person name="Barry K."/>
            <person name="Grigoriev I.V."/>
            <person name="Crous P."/>
            <person name="Smith M.E."/>
        </authorList>
    </citation>
    <scope>NUCLEOTIDE SEQUENCE</scope>
    <source>
        <strain evidence="8">NBRC 105413</strain>
    </source>
</reference>
<dbReference type="AlphaFoldDB" id="A0A9W7XSZ1"/>
<proteinExistence type="predicted"/>
<feature type="domain" description="Small nuclear ribonucleoprotein Prp3 C-terminal" evidence="6">
    <location>
        <begin position="436"/>
        <end position="578"/>
    </location>
</feature>
<evidence type="ECO:0000256" key="3">
    <source>
        <dbReference type="ARBA" id="ARBA00023187"/>
    </source>
</evidence>
<evidence type="ECO:0000259" key="7">
    <source>
        <dbReference type="Pfam" id="PF08572"/>
    </source>
</evidence>
<dbReference type="Pfam" id="PF08572">
    <property type="entry name" value="PRP3"/>
    <property type="match status" value="1"/>
</dbReference>
<evidence type="ECO:0000256" key="1">
    <source>
        <dbReference type="ARBA" id="ARBA00004123"/>
    </source>
</evidence>
<name>A0A9W7XSZ1_9FUNG</name>
<dbReference type="InterPro" id="IPR010541">
    <property type="entry name" value="Prp3_C"/>
</dbReference>
<keyword evidence="4" id="KW-0539">Nucleus</keyword>
<evidence type="ECO:0000313" key="9">
    <source>
        <dbReference type="Proteomes" id="UP001145021"/>
    </source>
</evidence>
<dbReference type="Pfam" id="PF06544">
    <property type="entry name" value="Prp3_C"/>
    <property type="match status" value="1"/>
</dbReference>
<gene>
    <name evidence="8" type="primary">prp3</name>
    <name evidence="8" type="ORF">LPJ64_000194</name>
</gene>
<sequence length="592" mass="66168">MSPPTQEEINALVAKKRAEVLSRMASMNIPVSAPGARPMRPNTAAQQQSFQIPQIAGQRPMARPVRPAANLNRPAAPVSLNTASLQDTIAAAKARIEAKLHSQGVRPPPMAAAATAATAASTNLPPQTSSAAPAILSNSQPTELHPMLRADFKSLSSKTARPVMPRISSVKANQRKEEPKRLKIEHEVPASFTDPQKNPYMDPNLGRYTKIEPRQRKHGKKFQFVRPGRYVEQAEKLRAEVKVEQLKAEIRERAAKARLEEEVLDVSAIRPMEPPVIEWWDAPFLREDSYGSGFRLDGPESLVTIYVQHPVPLQPPSSITSSESAASKIFLTQKERKKIRRQRRMEQQREHREKVMLGLLPPDQPKLRMSNFMRIMANQSVPDPTKLEAEVRKQVQARVEKHEAENRANKLTREQRAEKLEAKAKNEETKGIVSVLFRVRSLRHPQHRYKVSVNARQMHLTGTALVCPGISIVLVEGAEKFIKAYKKLLLRRIDWTEQEGALPAGSDAAGSDAVDADAVDADAVDADAVDADNECHLVWQGQVQERRFKEFRIRDCPTETQAKNWLAGAGCEALWRLAKQLDPENSSLEPLV</sequence>
<dbReference type="Proteomes" id="UP001145021">
    <property type="component" value="Unassembled WGS sequence"/>
</dbReference>
<keyword evidence="5" id="KW-0175">Coiled coil</keyword>
<evidence type="ECO:0000259" key="6">
    <source>
        <dbReference type="Pfam" id="PF06544"/>
    </source>
</evidence>
<dbReference type="InterPro" id="IPR027104">
    <property type="entry name" value="Prp3"/>
</dbReference>
<dbReference type="PANTHER" id="PTHR14212">
    <property type="entry name" value="U4/U6-ASSOCIATED RNA SPLICING FACTOR-RELATED"/>
    <property type="match status" value="1"/>
</dbReference>
<protein>
    <submittedName>
        <fullName evidence="8">U4/U5/U6 small nuclear ribonucleoprotein prp3</fullName>
    </submittedName>
</protein>
<evidence type="ECO:0000256" key="2">
    <source>
        <dbReference type="ARBA" id="ARBA00022664"/>
    </source>
</evidence>
<comment type="caution">
    <text evidence="8">The sequence shown here is derived from an EMBL/GenBank/DDBJ whole genome shotgun (WGS) entry which is preliminary data.</text>
</comment>
<keyword evidence="2" id="KW-0507">mRNA processing</keyword>
<keyword evidence="8" id="KW-0687">Ribonucleoprotein</keyword>
<comment type="subcellular location">
    <subcellularLocation>
        <location evidence="1">Nucleus</location>
    </subcellularLocation>
</comment>
<dbReference type="InterPro" id="IPR013881">
    <property type="entry name" value="Pre-mRNA_splic_Prp3_dom"/>
</dbReference>
<evidence type="ECO:0000256" key="5">
    <source>
        <dbReference type="SAM" id="Coils"/>
    </source>
</evidence>
<evidence type="ECO:0000256" key="4">
    <source>
        <dbReference type="ARBA" id="ARBA00023242"/>
    </source>
</evidence>
<feature type="domain" description="Pre-mRNA-splicing factor 3" evidence="7">
    <location>
        <begin position="198"/>
        <end position="412"/>
    </location>
</feature>
<accession>A0A9W7XSZ1</accession>
<dbReference type="CDD" id="cd24162">
    <property type="entry name" value="Prp3_C"/>
    <property type="match status" value="1"/>
</dbReference>
<dbReference type="PANTHER" id="PTHR14212:SF0">
    <property type="entry name" value="U4_U6 SMALL NUCLEAR RIBONUCLEOPROTEIN PRP3"/>
    <property type="match status" value="1"/>
</dbReference>